<evidence type="ECO:0000259" key="8">
    <source>
        <dbReference type="Pfam" id="PF20684"/>
    </source>
</evidence>
<evidence type="ECO:0000256" key="3">
    <source>
        <dbReference type="ARBA" id="ARBA00022989"/>
    </source>
</evidence>
<feature type="transmembrane region" description="Helical" evidence="7">
    <location>
        <begin position="47"/>
        <end position="70"/>
    </location>
</feature>
<keyword evidence="10" id="KW-1185">Reference proteome</keyword>
<dbReference type="PANTHER" id="PTHR33048">
    <property type="entry name" value="PTH11-LIKE INTEGRAL MEMBRANE PROTEIN (AFU_ORTHOLOGUE AFUA_5G11245)"/>
    <property type="match status" value="1"/>
</dbReference>
<evidence type="ECO:0000313" key="10">
    <source>
        <dbReference type="Proteomes" id="UP001396898"/>
    </source>
</evidence>
<feature type="domain" description="Rhodopsin" evidence="8">
    <location>
        <begin position="31"/>
        <end position="267"/>
    </location>
</feature>
<comment type="similarity">
    <text evidence="5">Belongs to the SAT4 family.</text>
</comment>
<feature type="transmembrane region" description="Helical" evidence="7">
    <location>
        <begin position="12"/>
        <end position="35"/>
    </location>
</feature>
<name>A0ABR1S5N3_9PEZI</name>
<proteinExistence type="inferred from homology"/>
<keyword evidence="3 7" id="KW-1133">Transmembrane helix</keyword>
<dbReference type="Pfam" id="PF20684">
    <property type="entry name" value="Fung_rhodopsin"/>
    <property type="match status" value="1"/>
</dbReference>
<evidence type="ECO:0000256" key="2">
    <source>
        <dbReference type="ARBA" id="ARBA00022692"/>
    </source>
</evidence>
<evidence type="ECO:0000256" key="7">
    <source>
        <dbReference type="SAM" id="Phobius"/>
    </source>
</evidence>
<evidence type="ECO:0000256" key="6">
    <source>
        <dbReference type="SAM" id="MobiDB-lite"/>
    </source>
</evidence>
<accession>A0ABR1S5N3</accession>
<evidence type="ECO:0000256" key="4">
    <source>
        <dbReference type="ARBA" id="ARBA00023136"/>
    </source>
</evidence>
<keyword evidence="2 7" id="KW-0812">Transmembrane</keyword>
<comment type="caution">
    <text evidence="9">The sequence shown here is derived from an EMBL/GenBank/DDBJ whole genome shotgun (WGS) entry which is preliminary data.</text>
</comment>
<sequence length="361" mass="39873">MSAAAPTDSNAHLIYVPVSVFLIACPLLVAIRFWSRMRNGGHVGADDYTVLAALVCALASGGLMIAACVYGYGHHMKALSSEDRMQALKYFWLCQITYKSCINLTKASILLLYLRIFGNVKWFRWLCIVLTTIVAVYCVASVTVTIFQCTPIPRTYDKSLDGTCIDNGKFWFANSGFSIATDLIILCVPLPMVYFLQLARSQKIALFAVFTLGVFVVITSCLRVTTINLQATTNDQTYDIASTMWTVIEMNVAIVCACLPQIRPLIVMLFPRLMPAAHARNPSGKTPNISSHTKSVSSPTKSDCSSHWTVGGQQEPIAMGTVRKQERGSEEYILSEDRTMLGIQKTVRYSVEYSKDGLNPV</sequence>
<feature type="transmembrane region" description="Helical" evidence="7">
    <location>
        <begin position="125"/>
        <end position="147"/>
    </location>
</feature>
<feature type="compositionally biased region" description="Polar residues" evidence="6">
    <location>
        <begin position="283"/>
        <end position="312"/>
    </location>
</feature>
<feature type="region of interest" description="Disordered" evidence="6">
    <location>
        <begin position="280"/>
        <end position="317"/>
    </location>
</feature>
<dbReference type="Proteomes" id="UP001396898">
    <property type="component" value="Unassembled WGS sequence"/>
</dbReference>
<evidence type="ECO:0000313" key="9">
    <source>
        <dbReference type="EMBL" id="KAK8026382.1"/>
    </source>
</evidence>
<dbReference type="PANTHER" id="PTHR33048:SF55">
    <property type="entry name" value="INTEGRAL MEMBRANE PROTEIN"/>
    <property type="match status" value="1"/>
</dbReference>
<dbReference type="InterPro" id="IPR052337">
    <property type="entry name" value="SAT4-like"/>
</dbReference>
<feature type="transmembrane region" description="Helical" evidence="7">
    <location>
        <begin position="177"/>
        <end position="197"/>
    </location>
</feature>
<evidence type="ECO:0000256" key="1">
    <source>
        <dbReference type="ARBA" id="ARBA00004141"/>
    </source>
</evidence>
<reference evidence="9 10" key="1">
    <citation type="submission" date="2023-01" db="EMBL/GenBank/DDBJ databases">
        <title>Analysis of 21 Apiospora genomes using comparative genomics revels a genus with tremendous synthesis potential of carbohydrate active enzymes and secondary metabolites.</title>
        <authorList>
            <person name="Sorensen T."/>
        </authorList>
    </citation>
    <scope>NUCLEOTIDE SEQUENCE [LARGE SCALE GENOMIC DNA]</scope>
    <source>
        <strain evidence="9 10">CBS 20057</strain>
    </source>
</reference>
<organism evidence="9 10">
    <name type="scientific">Apiospora marii</name>
    <dbReference type="NCBI Taxonomy" id="335849"/>
    <lineage>
        <taxon>Eukaryota</taxon>
        <taxon>Fungi</taxon>
        <taxon>Dikarya</taxon>
        <taxon>Ascomycota</taxon>
        <taxon>Pezizomycotina</taxon>
        <taxon>Sordariomycetes</taxon>
        <taxon>Xylariomycetidae</taxon>
        <taxon>Amphisphaeriales</taxon>
        <taxon>Apiosporaceae</taxon>
        <taxon>Apiospora</taxon>
    </lineage>
</organism>
<dbReference type="EMBL" id="JAQQWI010000007">
    <property type="protein sequence ID" value="KAK8026382.1"/>
    <property type="molecule type" value="Genomic_DNA"/>
</dbReference>
<protein>
    <recommendedName>
        <fullName evidence="8">Rhodopsin domain-containing protein</fullName>
    </recommendedName>
</protein>
<feature type="transmembrane region" description="Helical" evidence="7">
    <location>
        <begin position="204"/>
        <end position="225"/>
    </location>
</feature>
<evidence type="ECO:0000256" key="5">
    <source>
        <dbReference type="ARBA" id="ARBA00038359"/>
    </source>
</evidence>
<keyword evidence="4 7" id="KW-0472">Membrane</keyword>
<feature type="transmembrane region" description="Helical" evidence="7">
    <location>
        <begin position="245"/>
        <end position="270"/>
    </location>
</feature>
<comment type="subcellular location">
    <subcellularLocation>
        <location evidence="1">Membrane</location>
        <topology evidence="1">Multi-pass membrane protein</topology>
    </subcellularLocation>
</comment>
<gene>
    <name evidence="9" type="ORF">PG991_003438</name>
</gene>
<dbReference type="InterPro" id="IPR049326">
    <property type="entry name" value="Rhodopsin_dom_fungi"/>
</dbReference>